<dbReference type="Pfam" id="PF03992">
    <property type="entry name" value="ABM"/>
    <property type="match status" value="1"/>
</dbReference>
<dbReference type="PANTHER" id="PTHR33336">
    <property type="entry name" value="QUINOL MONOOXYGENASE YGIN-RELATED"/>
    <property type="match status" value="1"/>
</dbReference>
<dbReference type="KEGG" id="phao:HF685_03630"/>
<protein>
    <submittedName>
        <fullName evidence="2">Antibiotic biosynthesis monooxygenase</fullName>
    </submittedName>
</protein>
<sequence length="102" mass="11446">MIFVQGVIKVASESLDDIISPVIEIAKASDKEVGCLHYSFAQDISDPSIFHICERWRSEDDLNAHFQEPHVATFNAAIAGLKIESMDVRMYSGDEVRIMMQS</sequence>
<dbReference type="AlphaFoldDB" id="A0A6H2DIJ8"/>
<evidence type="ECO:0000313" key="2">
    <source>
        <dbReference type="EMBL" id="QJB68499.1"/>
    </source>
</evidence>
<reference evidence="2 3" key="1">
    <citation type="submission" date="2020-04" db="EMBL/GenBank/DDBJ databases">
        <title>Genome sequence for Sphingorhabdus sp. strain M1.</title>
        <authorList>
            <person name="Park S.-J."/>
        </authorList>
    </citation>
    <scope>NUCLEOTIDE SEQUENCE [LARGE SCALE GENOMIC DNA]</scope>
    <source>
        <strain evidence="2 3">JK6</strain>
    </source>
</reference>
<keyword evidence="3" id="KW-1185">Reference proteome</keyword>
<dbReference type="InterPro" id="IPR011008">
    <property type="entry name" value="Dimeric_a/b-barrel"/>
</dbReference>
<dbReference type="PANTHER" id="PTHR33336:SF3">
    <property type="entry name" value="ABM DOMAIN-CONTAINING PROTEIN"/>
    <property type="match status" value="1"/>
</dbReference>
<feature type="domain" description="ABM" evidence="1">
    <location>
        <begin position="2"/>
        <end position="99"/>
    </location>
</feature>
<dbReference type="SUPFAM" id="SSF54909">
    <property type="entry name" value="Dimeric alpha+beta barrel"/>
    <property type="match status" value="1"/>
</dbReference>
<dbReference type="InterPro" id="IPR007138">
    <property type="entry name" value="ABM_dom"/>
</dbReference>
<proteinExistence type="predicted"/>
<organism evidence="2 3">
    <name type="scientific">Parasphingorhabdus halotolerans</name>
    <dbReference type="NCBI Taxonomy" id="2725558"/>
    <lineage>
        <taxon>Bacteria</taxon>
        <taxon>Pseudomonadati</taxon>
        <taxon>Pseudomonadota</taxon>
        <taxon>Alphaproteobacteria</taxon>
        <taxon>Sphingomonadales</taxon>
        <taxon>Sphingomonadaceae</taxon>
        <taxon>Parasphingorhabdus</taxon>
    </lineage>
</organism>
<dbReference type="EMBL" id="CP051217">
    <property type="protein sequence ID" value="QJB68499.1"/>
    <property type="molecule type" value="Genomic_DNA"/>
</dbReference>
<dbReference type="Proteomes" id="UP000501600">
    <property type="component" value="Chromosome"/>
</dbReference>
<dbReference type="RefSeq" id="WP_168818342.1">
    <property type="nucleotide sequence ID" value="NZ_CP051217.1"/>
</dbReference>
<gene>
    <name evidence="2" type="ORF">HF685_03630</name>
</gene>
<evidence type="ECO:0000313" key="3">
    <source>
        <dbReference type="Proteomes" id="UP000501600"/>
    </source>
</evidence>
<dbReference type="Gene3D" id="3.30.70.100">
    <property type="match status" value="1"/>
</dbReference>
<keyword evidence="2" id="KW-0503">Monooxygenase</keyword>
<name>A0A6H2DIJ8_9SPHN</name>
<keyword evidence="2" id="KW-0560">Oxidoreductase</keyword>
<evidence type="ECO:0000259" key="1">
    <source>
        <dbReference type="PROSITE" id="PS51725"/>
    </source>
</evidence>
<dbReference type="InterPro" id="IPR050744">
    <property type="entry name" value="AI-2_Isomerase_LsrG"/>
</dbReference>
<dbReference type="GO" id="GO:0004497">
    <property type="term" value="F:monooxygenase activity"/>
    <property type="evidence" value="ECO:0007669"/>
    <property type="project" value="UniProtKB-KW"/>
</dbReference>
<accession>A0A6H2DIJ8</accession>
<dbReference type="PROSITE" id="PS51725">
    <property type="entry name" value="ABM"/>
    <property type="match status" value="1"/>
</dbReference>